<dbReference type="Pfam" id="PF19821">
    <property type="entry name" value="Phage_capsid_2"/>
    <property type="match status" value="1"/>
</dbReference>
<feature type="region of interest" description="Disordered" evidence="1">
    <location>
        <begin position="1"/>
        <end position="27"/>
    </location>
</feature>
<evidence type="ECO:0000313" key="3">
    <source>
        <dbReference type="Proteomes" id="UP000235914"/>
    </source>
</evidence>
<dbReference type="EMBL" id="PJKN01000001">
    <property type="protein sequence ID" value="PNC57874.1"/>
    <property type="molecule type" value="Genomic_DNA"/>
</dbReference>
<comment type="caution">
    <text evidence="2">The sequence shown here is derived from an EMBL/GenBank/DDBJ whole genome shotgun (WGS) entry which is preliminary data.</text>
</comment>
<evidence type="ECO:0008006" key="4">
    <source>
        <dbReference type="Google" id="ProtNLM"/>
    </source>
</evidence>
<evidence type="ECO:0000256" key="1">
    <source>
        <dbReference type="SAM" id="MobiDB-lite"/>
    </source>
</evidence>
<reference evidence="2 3" key="1">
    <citation type="journal article" date="2017" name="BMC Genomics">
        <title>Genome sequencing of 39 Akkermansia muciniphila isolates reveals its population structure, genomic and functional diverisity, and global distribution in mammalian gut microbiotas.</title>
        <authorList>
            <person name="Guo X."/>
            <person name="Li S."/>
            <person name="Zhang J."/>
            <person name="Wu F."/>
            <person name="Li X."/>
            <person name="Wu D."/>
            <person name="Zhang M."/>
            <person name="Ou Z."/>
            <person name="Jie Z."/>
            <person name="Yan Q."/>
            <person name="Li P."/>
            <person name="Yi J."/>
            <person name="Peng Y."/>
        </authorList>
    </citation>
    <scope>NUCLEOTIDE SEQUENCE [LARGE SCALE GENOMIC DNA]</scope>
    <source>
        <strain evidence="2 3">GP43</strain>
    </source>
</reference>
<protein>
    <recommendedName>
        <fullName evidence="4">Capsid protein</fullName>
    </recommendedName>
</protein>
<accession>A0AAP8TAF3</accession>
<name>A0AAP8TAF3_9BACT</name>
<dbReference type="AlphaFoldDB" id="A0AAP8TAF3"/>
<evidence type="ECO:0000313" key="2">
    <source>
        <dbReference type="EMBL" id="PNC57874.1"/>
    </source>
</evidence>
<sequence length="349" mass="38983">MGPARNPAGDMAASRLRQDRSGYSGPDNPNCRSCIQTIIIFAIMAVTISDNYQVKYTRKWGTLLQQHASRLDKYVSVMRDLSGKVVFLDQFGILDFTEKTTRVGQTVLNEAPTTRRSMRPRTFTKAIGYDEFDATRLGDMDLPVSKTIEGLQAAAGRRMDDVMISGFLDTNYVGEDGMTAVPFKESQQIAVDHVDSGTKSTSNLTVAKLRAALQLFEENEAWNQDAPQFGDQLVIAVTSSQIMNLLRETEVSSYDFNNVKALVEGKIDTFMGFKFIRTQRLPKTEEGVRSCLAWVKSKAQFGIWNDFKVKLSVRDDMEEALQIRAKFACGATRLQEEGFVKILCDEGAS</sequence>
<proteinExistence type="predicted"/>
<dbReference type="Proteomes" id="UP000235914">
    <property type="component" value="Unassembled WGS sequence"/>
</dbReference>
<gene>
    <name evidence="2" type="ORF">CXU09_02095</name>
</gene>
<dbReference type="InterPro" id="IPR045565">
    <property type="entry name" value="Phage_capsid_2"/>
</dbReference>
<organism evidence="2 3">
    <name type="scientific">Akkermansia muciniphila</name>
    <dbReference type="NCBI Taxonomy" id="239935"/>
    <lineage>
        <taxon>Bacteria</taxon>
        <taxon>Pseudomonadati</taxon>
        <taxon>Verrucomicrobiota</taxon>
        <taxon>Verrucomicrobiia</taxon>
        <taxon>Verrucomicrobiales</taxon>
        <taxon>Akkermansiaceae</taxon>
        <taxon>Akkermansia</taxon>
    </lineage>
</organism>